<evidence type="ECO:0000313" key="1">
    <source>
        <dbReference type="EMBL" id="VDL70155.1"/>
    </source>
</evidence>
<proteinExistence type="predicted"/>
<reference evidence="1 2" key="2">
    <citation type="submission" date="2018-11" db="EMBL/GenBank/DDBJ databases">
        <authorList>
            <consortium name="Pathogen Informatics"/>
        </authorList>
    </citation>
    <scope>NUCLEOTIDE SEQUENCE [LARGE SCALE GENOMIC DNA]</scope>
</reference>
<keyword evidence="2" id="KW-1185">Reference proteome</keyword>
<protein>
    <submittedName>
        <fullName evidence="3">2-phosphosulfolactate phosphatase</fullName>
    </submittedName>
</protein>
<name>A0A0N4XUY9_NIPBR</name>
<dbReference type="AlphaFoldDB" id="A0A0N4XUY9"/>
<gene>
    <name evidence="1" type="ORF">NBR_LOCUS6566</name>
</gene>
<dbReference type="WBParaSite" id="NBR_0000656501-mRNA-1">
    <property type="protein sequence ID" value="NBR_0000656501-mRNA-1"/>
    <property type="gene ID" value="NBR_0000656501"/>
</dbReference>
<organism evidence="3">
    <name type="scientific">Nippostrongylus brasiliensis</name>
    <name type="common">Rat hookworm</name>
    <dbReference type="NCBI Taxonomy" id="27835"/>
    <lineage>
        <taxon>Eukaryota</taxon>
        <taxon>Metazoa</taxon>
        <taxon>Ecdysozoa</taxon>
        <taxon>Nematoda</taxon>
        <taxon>Chromadorea</taxon>
        <taxon>Rhabditida</taxon>
        <taxon>Rhabditina</taxon>
        <taxon>Rhabditomorpha</taxon>
        <taxon>Strongyloidea</taxon>
        <taxon>Heligmosomidae</taxon>
        <taxon>Nippostrongylus</taxon>
    </lineage>
</organism>
<evidence type="ECO:0000313" key="2">
    <source>
        <dbReference type="Proteomes" id="UP000271162"/>
    </source>
</evidence>
<dbReference type="EMBL" id="UYSL01019810">
    <property type="protein sequence ID" value="VDL70155.1"/>
    <property type="molecule type" value="Genomic_DNA"/>
</dbReference>
<sequence>MRTRTTAVKDAITEELSINTAVNGILSTDLIAAVGKMARSAAVLSCVNTGPDVLKTVFFWRKKINVYVSGLRRCRQL</sequence>
<dbReference type="Proteomes" id="UP000271162">
    <property type="component" value="Unassembled WGS sequence"/>
</dbReference>
<accession>A0A0N4XUY9</accession>
<evidence type="ECO:0000313" key="3">
    <source>
        <dbReference type="WBParaSite" id="NBR_0000656501-mRNA-1"/>
    </source>
</evidence>
<reference evidence="3" key="1">
    <citation type="submission" date="2017-02" db="UniProtKB">
        <authorList>
            <consortium name="WormBaseParasite"/>
        </authorList>
    </citation>
    <scope>IDENTIFICATION</scope>
</reference>